<protein>
    <submittedName>
        <fullName evidence="1">Uncharacterized protein</fullName>
    </submittedName>
</protein>
<dbReference type="HOGENOM" id="CLU_2833747_0_0_1"/>
<gene>
    <name evidence="1" type="ORF">DAPPUDRAFT_239606</name>
</gene>
<reference evidence="1 2" key="1">
    <citation type="journal article" date="2011" name="Science">
        <title>The ecoresponsive genome of Daphnia pulex.</title>
        <authorList>
            <person name="Colbourne J.K."/>
            <person name="Pfrender M.E."/>
            <person name="Gilbert D."/>
            <person name="Thomas W.K."/>
            <person name="Tucker A."/>
            <person name="Oakley T.H."/>
            <person name="Tokishita S."/>
            <person name="Aerts A."/>
            <person name="Arnold G.J."/>
            <person name="Basu M.K."/>
            <person name="Bauer D.J."/>
            <person name="Caceres C.E."/>
            <person name="Carmel L."/>
            <person name="Casola C."/>
            <person name="Choi J.H."/>
            <person name="Detter J.C."/>
            <person name="Dong Q."/>
            <person name="Dusheyko S."/>
            <person name="Eads B.D."/>
            <person name="Frohlich T."/>
            <person name="Geiler-Samerotte K.A."/>
            <person name="Gerlach D."/>
            <person name="Hatcher P."/>
            <person name="Jogdeo S."/>
            <person name="Krijgsveld J."/>
            <person name="Kriventseva E.V."/>
            <person name="Kultz D."/>
            <person name="Laforsch C."/>
            <person name="Lindquist E."/>
            <person name="Lopez J."/>
            <person name="Manak J.R."/>
            <person name="Muller J."/>
            <person name="Pangilinan J."/>
            <person name="Patwardhan R.P."/>
            <person name="Pitluck S."/>
            <person name="Pritham E.J."/>
            <person name="Rechtsteiner A."/>
            <person name="Rho M."/>
            <person name="Rogozin I.B."/>
            <person name="Sakarya O."/>
            <person name="Salamov A."/>
            <person name="Schaack S."/>
            <person name="Shapiro H."/>
            <person name="Shiga Y."/>
            <person name="Skalitzky C."/>
            <person name="Smith Z."/>
            <person name="Souvorov A."/>
            <person name="Sung W."/>
            <person name="Tang Z."/>
            <person name="Tsuchiya D."/>
            <person name="Tu H."/>
            <person name="Vos H."/>
            <person name="Wang M."/>
            <person name="Wolf Y.I."/>
            <person name="Yamagata H."/>
            <person name="Yamada T."/>
            <person name="Ye Y."/>
            <person name="Shaw J.R."/>
            <person name="Andrews J."/>
            <person name="Crease T.J."/>
            <person name="Tang H."/>
            <person name="Lucas S.M."/>
            <person name="Robertson H.M."/>
            <person name="Bork P."/>
            <person name="Koonin E.V."/>
            <person name="Zdobnov E.M."/>
            <person name="Grigoriev I.V."/>
            <person name="Lynch M."/>
            <person name="Boore J.L."/>
        </authorList>
    </citation>
    <scope>NUCLEOTIDE SEQUENCE [LARGE SCALE GENOMIC DNA]</scope>
</reference>
<evidence type="ECO:0000313" key="2">
    <source>
        <dbReference type="Proteomes" id="UP000000305"/>
    </source>
</evidence>
<name>E9G9N8_DAPPU</name>
<dbReference type="EMBL" id="GL732536">
    <property type="protein sequence ID" value="EFX83598.1"/>
    <property type="molecule type" value="Genomic_DNA"/>
</dbReference>
<evidence type="ECO:0000313" key="1">
    <source>
        <dbReference type="EMBL" id="EFX83598.1"/>
    </source>
</evidence>
<dbReference type="AlphaFoldDB" id="E9G9N8"/>
<dbReference type="Proteomes" id="UP000000305">
    <property type="component" value="Unassembled WGS sequence"/>
</dbReference>
<accession>E9G9N8</accession>
<sequence length="66" mass="7229">MVLRKPVILIINQREVDADEHVGDNPAAANQRAADARAAQKRVVIVADQQVANILRTTPETMLAEL</sequence>
<organism evidence="1 2">
    <name type="scientific">Daphnia pulex</name>
    <name type="common">Water flea</name>
    <dbReference type="NCBI Taxonomy" id="6669"/>
    <lineage>
        <taxon>Eukaryota</taxon>
        <taxon>Metazoa</taxon>
        <taxon>Ecdysozoa</taxon>
        <taxon>Arthropoda</taxon>
        <taxon>Crustacea</taxon>
        <taxon>Branchiopoda</taxon>
        <taxon>Diplostraca</taxon>
        <taxon>Cladocera</taxon>
        <taxon>Anomopoda</taxon>
        <taxon>Daphniidae</taxon>
        <taxon>Daphnia</taxon>
    </lineage>
</organism>
<proteinExistence type="predicted"/>
<dbReference type="KEGG" id="dpx:DAPPUDRAFT_239606"/>
<dbReference type="InParanoid" id="E9G9N8"/>
<keyword evidence="2" id="KW-1185">Reference proteome</keyword>